<evidence type="ECO:0000313" key="3">
    <source>
        <dbReference type="Proteomes" id="UP000481861"/>
    </source>
</evidence>
<protein>
    <submittedName>
        <fullName evidence="2">Uncharacterized protein</fullName>
    </submittedName>
</protein>
<name>A0A7C8I965_9PLEO</name>
<evidence type="ECO:0000313" key="2">
    <source>
        <dbReference type="EMBL" id="KAF2873797.1"/>
    </source>
</evidence>
<organism evidence="2 3">
    <name type="scientific">Massariosphaeria phaeospora</name>
    <dbReference type="NCBI Taxonomy" id="100035"/>
    <lineage>
        <taxon>Eukaryota</taxon>
        <taxon>Fungi</taxon>
        <taxon>Dikarya</taxon>
        <taxon>Ascomycota</taxon>
        <taxon>Pezizomycotina</taxon>
        <taxon>Dothideomycetes</taxon>
        <taxon>Pleosporomycetidae</taxon>
        <taxon>Pleosporales</taxon>
        <taxon>Pleosporales incertae sedis</taxon>
        <taxon>Massariosphaeria</taxon>
    </lineage>
</organism>
<dbReference type="OrthoDB" id="3795630at2759"/>
<dbReference type="AlphaFoldDB" id="A0A7C8I965"/>
<accession>A0A7C8I965</accession>
<feature type="signal peptide" evidence="1">
    <location>
        <begin position="1"/>
        <end position="17"/>
    </location>
</feature>
<comment type="caution">
    <text evidence="2">The sequence shown here is derived from an EMBL/GenBank/DDBJ whole genome shotgun (WGS) entry which is preliminary data.</text>
</comment>
<keyword evidence="3" id="KW-1185">Reference proteome</keyword>
<dbReference type="EMBL" id="JAADJZ010000007">
    <property type="protein sequence ID" value="KAF2873797.1"/>
    <property type="molecule type" value="Genomic_DNA"/>
</dbReference>
<reference evidence="2 3" key="1">
    <citation type="submission" date="2020-01" db="EMBL/GenBank/DDBJ databases">
        <authorList>
            <consortium name="DOE Joint Genome Institute"/>
            <person name="Haridas S."/>
            <person name="Albert R."/>
            <person name="Binder M."/>
            <person name="Bloem J."/>
            <person name="Labutti K."/>
            <person name="Salamov A."/>
            <person name="Andreopoulos B."/>
            <person name="Baker S.E."/>
            <person name="Barry K."/>
            <person name="Bills G."/>
            <person name="Bluhm B.H."/>
            <person name="Cannon C."/>
            <person name="Castanera R."/>
            <person name="Culley D.E."/>
            <person name="Daum C."/>
            <person name="Ezra D."/>
            <person name="Gonzalez J.B."/>
            <person name="Henrissat B."/>
            <person name="Kuo A."/>
            <person name="Liang C."/>
            <person name="Lipzen A."/>
            <person name="Lutzoni F."/>
            <person name="Magnuson J."/>
            <person name="Mondo S."/>
            <person name="Nolan M."/>
            <person name="Ohm R."/>
            <person name="Pangilinan J."/>
            <person name="Park H.-J.H."/>
            <person name="Ramirez L."/>
            <person name="Alfaro M."/>
            <person name="Sun H."/>
            <person name="Tritt A."/>
            <person name="Yoshinaga Y."/>
            <person name="Zwiers L.-H.L."/>
            <person name="Turgeon B.G."/>
            <person name="Goodwin S.B."/>
            <person name="Spatafora J.W."/>
            <person name="Crous P.W."/>
            <person name="Grigoriev I.V."/>
        </authorList>
    </citation>
    <scope>NUCLEOTIDE SEQUENCE [LARGE SCALE GENOMIC DNA]</scope>
    <source>
        <strain evidence="2 3">CBS 611.86</strain>
    </source>
</reference>
<dbReference type="Proteomes" id="UP000481861">
    <property type="component" value="Unassembled WGS sequence"/>
</dbReference>
<sequence>MRFSLLVLVATAAVSLGDFILYTELPIPLSEVPTDPASAASFTSSVFINGLIAWGSYTNSLGEPYKASELPSRPPFKASNFSVPAAVTDPNTVVTITTNEAPPWYTPLPTRDKQFKEEQVQQQFSIVRDVIARRRTTTGSTGGALPTAMVGLRVELGIAAAAAAAAFL</sequence>
<evidence type="ECO:0000256" key="1">
    <source>
        <dbReference type="SAM" id="SignalP"/>
    </source>
</evidence>
<feature type="chain" id="PRO_5028855323" evidence="1">
    <location>
        <begin position="18"/>
        <end position="168"/>
    </location>
</feature>
<proteinExistence type="predicted"/>
<gene>
    <name evidence="2" type="ORF">BDV95DRAFT_488877</name>
</gene>
<keyword evidence="1" id="KW-0732">Signal</keyword>